<dbReference type="AlphaFoldDB" id="A0A2P6R060"/>
<evidence type="ECO:0000313" key="1">
    <source>
        <dbReference type="EMBL" id="PRQ39821.1"/>
    </source>
</evidence>
<gene>
    <name evidence="1" type="ORF">RchiOBHm_Chr4g0429411</name>
</gene>
<dbReference type="EMBL" id="PDCK01000042">
    <property type="protein sequence ID" value="PRQ39821.1"/>
    <property type="molecule type" value="Genomic_DNA"/>
</dbReference>
<accession>A0A2P6R060</accession>
<keyword evidence="2" id="KW-1185">Reference proteome</keyword>
<comment type="caution">
    <text evidence="1">The sequence shown here is derived from an EMBL/GenBank/DDBJ whole genome shotgun (WGS) entry which is preliminary data.</text>
</comment>
<sequence>MRNKKKAFCNQWQMSMKLSDLLIFDEMRVEHFPVSDLQKFPSLEQILAAVCYKLMYVSAWNDREMEKAFRSFHITLSCSSSSLAIRLLWIIDLDSQRNRDI</sequence>
<name>A0A2P6R060_ROSCH</name>
<organism evidence="1 2">
    <name type="scientific">Rosa chinensis</name>
    <name type="common">China rose</name>
    <dbReference type="NCBI Taxonomy" id="74649"/>
    <lineage>
        <taxon>Eukaryota</taxon>
        <taxon>Viridiplantae</taxon>
        <taxon>Streptophyta</taxon>
        <taxon>Embryophyta</taxon>
        <taxon>Tracheophyta</taxon>
        <taxon>Spermatophyta</taxon>
        <taxon>Magnoliopsida</taxon>
        <taxon>eudicotyledons</taxon>
        <taxon>Gunneridae</taxon>
        <taxon>Pentapetalae</taxon>
        <taxon>rosids</taxon>
        <taxon>fabids</taxon>
        <taxon>Rosales</taxon>
        <taxon>Rosaceae</taxon>
        <taxon>Rosoideae</taxon>
        <taxon>Rosoideae incertae sedis</taxon>
        <taxon>Rosa</taxon>
    </lineage>
</organism>
<dbReference type="Proteomes" id="UP000238479">
    <property type="component" value="Chromosome 4"/>
</dbReference>
<reference evidence="1 2" key="1">
    <citation type="journal article" date="2018" name="Nat. Genet.">
        <title>The Rosa genome provides new insights in the design of modern roses.</title>
        <authorList>
            <person name="Bendahmane M."/>
        </authorList>
    </citation>
    <scope>NUCLEOTIDE SEQUENCE [LARGE SCALE GENOMIC DNA]</scope>
    <source>
        <strain evidence="2">cv. Old Blush</strain>
    </source>
</reference>
<protein>
    <submittedName>
        <fullName evidence="1">Uncharacterized protein</fullName>
    </submittedName>
</protein>
<dbReference type="Gramene" id="PRQ39821">
    <property type="protein sequence ID" value="PRQ39821"/>
    <property type="gene ID" value="RchiOBHm_Chr4g0429411"/>
</dbReference>
<evidence type="ECO:0000313" key="2">
    <source>
        <dbReference type="Proteomes" id="UP000238479"/>
    </source>
</evidence>
<proteinExistence type="predicted"/>